<name>A0A6J6GZA2_9ZZZZ</name>
<accession>A0A6J6GZA2</accession>
<feature type="compositionally biased region" description="Low complexity" evidence="1">
    <location>
        <begin position="378"/>
        <end position="396"/>
    </location>
</feature>
<feature type="compositionally biased region" description="Polar residues" evidence="1">
    <location>
        <begin position="72"/>
        <end position="131"/>
    </location>
</feature>
<feature type="compositionally biased region" description="Low complexity" evidence="1">
    <location>
        <begin position="176"/>
        <end position="194"/>
    </location>
</feature>
<feature type="region of interest" description="Disordered" evidence="1">
    <location>
        <begin position="376"/>
        <end position="431"/>
    </location>
</feature>
<feature type="region of interest" description="Disordered" evidence="1">
    <location>
        <begin position="1"/>
        <end position="261"/>
    </location>
</feature>
<dbReference type="AlphaFoldDB" id="A0A6J6GZA2"/>
<evidence type="ECO:0000256" key="1">
    <source>
        <dbReference type="SAM" id="MobiDB-lite"/>
    </source>
</evidence>
<proteinExistence type="predicted"/>
<protein>
    <submittedName>
        <fullName evidence="2">Unannotated protein</fullName>
    </submittedName>
</protein>
<sequence>MPGITIATSAPAVPKRRSTVPSSNAPANPPTPAVYIPASAARCGRNAAGTTPSIVTISDGPSAAAMADDSTNRASITPNTGISAPSTIATTLPPSSSEPVRTSRAGSSRNIRSPIGPNNRSASTAPNADTAKNTDRAPGPMSQRSSRKNSRNVEYGTTSTPNTACAARARRIVGMSSSRRTTSANRSAGTTTSAPAPPAAGPSDASIACRNGSSSLWPTPGSRSRDATSAASSDTTATARKTPRQVSPAHAVSTPTSSGATTLPMLTAAEYDVCTRTRARLGYQSISSGWCRTRTLPLDSPSITTTSSSPHGPTTNTASSVASVHMYAVTNEIDARHGRRCTIAAMGSVATEIASSLADSTAANAPFDMPSVRVISGPSTLSTNPNSSSTTTSDPTARSGYHPTPDELITSRSDSRRAPAPDASASPTDSA</sequence>
<feature type="compositionally biased region" description="Low complexity" evidence="1">
    <location>
        <begin position="420"/>
        <end position="431"/>
    </location>
</feature>
<feature type="compositionally biased region" description="Low complexity" evidence="1">
    <location>
        <begin position="227"/>
        <end position="240"/>
    </location>
</feature>
<evidence type="ECO:0000313" key="2">
    <source>
        <dbReference type="EMBL" id="CAB4604404.1"/>
    </source>
</evidence>
<dbReference type="EMBL" id="CAEZSR010000382">
    <property type="protein sequence ID" value="CAB4604404.1"/>
    <property type="molecule type" value="Genomic_DNA"/>
</dbReference>
<organism evidence="2">
    <name type="scientific">freshwater metagenome</name>
    <dbReference type="NCBI Taxonomy" id="449393"/>
    <lineage>
        <taxon>unclassified sequences</taxon>
        <taxon>metagenomes</taxon>
        <taxon>ecological metagenomes</taxon>
    </lineage>
</organism>
<gene>
    <name evidence="2" type="ORF">UFOPK1493_04552</name>
</gene>
<reference evidence="2" key="1">
    <citation type="submission" date="2020-05" db="EMBL/GenBank/DDBJ databases">
        <authorList>
            <person name="Chiriac C."/>
            <person name="Salcher M."/>
            <person name="Ghai R."/>
            <person name="Kavagutti S V."/>
        </authorList>
    </citation>
    <scope>NUCLEOTIDE SEQUENCE</scope>
</reference>